<dbReference type="InterPro" id="IPR005471">
    <property type="entry name" value="Tscrpt_reg_IclR_N"/>
</dbReference>
<dbReference type="Pfam" id="PF01614">
    <property type="entry name" value="IclR_C"/>
    <property type="match status" value="1"/>
</dbReference>
<gene>
    <name evidence="7" type="ORF">NWE54_23385</name>
</gene>
<evidence type="ECO:0000259" key="5">
    <source>
        <dbReference type="PROSITE" id="PS51077"/>
    </source>
</evidence>
<dbReference type="GO" id="GO:0045892">
    <property type="term" value="P:negative regulation of DNA-templated transcription"/>
    <property type="evidence" value="ECO:0007669"/>
    <property type="project" value="TreeGrafter"/>
</dbReference>
<dbReference type="GO" id="GO:0003700">
    <property type="term" value="F:DNA-binding transcription factor activity"/>
    <property type="evidence" value="ECO:0007669"/>
    <property type="project" value="TreeGrafter"/>
</dbReference>
<dbReference type="GO" id="GO:0003677">
    <property type="term" value="F:DNA binding"/>
    <property type="evidence" value="ECO:0007669"/>
    <property type="project" value="UniProtKB-KW"/>
</dbReference>
<evidence type="ECO:0000256" key="1">
    <source>
        <dbReference type="ARBA" id="ARBA00023015"/>
    </source>
</evidence>
<dbReference type="Gene3D" id="3.30.450.40">
    <property type="match status" value="1"/>
</dbReference>
<feature type="domain" description="IclR-ED" evidence="6">
    <location>
        <begin position="64"/>
        <end position="238"/>
    </location>
</feature>
<dbReference type="SMART" id="SM00346">
    <property type="entry name" value="HTH_ICLR"/>
    <property type="match status" value="1"/>
</dbReference>
<organism evidence="7">
    <name type="scientific">Bosea sp. NBC_00436</name>
    <dbReference type="NCBI Taxonomy" id="2969620"/>
    <lineage>
        <taxon>Bacteria</taxon>
        <taxon>Pseudomonadati</taxon>
        <taxon>Pseudomonadota</taxon>
        <taxon>Alphaproteobacteria</taxon>
        <taxon>Hyphomicrobiales</taxon>
        <taxon>Boseaceae</taxon>
        <taxon>Bosea</taxon>
    </lineage>
</organism>
<dbReference type="SUPFAM" id="SSF55781">
    <property type="entry name" value="GAF domain-like"/>
    <property type="match status" value="1"/>
</dbReference>
<accession>A0A9E7ZIV1</accession>
<dbReference type="EMBL" id="CP102774">
    <property type="protein sequence ID" value="UZF86670.1"/>
    <property type="molecule type" value="Genomic_DNA"/>
</dbReference>
<evidence type="ECO:0000259" key="6">
    <source>
        <dbReference type="PROSITE" id="PS51078"/>
    </source>
</evidence>
<dbReference type="AlphaFoldDB" id="A0A9E7ZIV1"/>
<dbReference type="PROSITE" id="PS51078">
    <property type="entry name" value="ICLR_ED"/>
    <property type="match status" value="1"/>
</dbReference>
<keyword evidence="3" id="KW-0804">Transcription</keyword>
<evidence type="ECO:0000313" key="7">
    <source>
        <dbReference type="EMBL" id="UZF86670.1"/>
    </source>
</evidence>
<dbReference type="CDD" id="cd00090">
    <property type="entry name" value="HTH_ARSR"/>
    <property type="match status" value="1"/>
</dbReference>
<proteinExistence type="predicted"/>
<dbReference type="PANTHER" id="PTHR30136:SF35">
    <property type="entry name" value="HTH-TYPE TRANSCRIPTIONAL REGULATOR RV1719"/>
    <property type="match status" value="1"/>
</dbReference>
<dbReference type="PANTHER" id="PTHR30136">
    <property type="entry name" value="HELIX-TURN-HELIX TRANSCRIPTIONAL REGULATOR, ICLR FAMILY"/>
    <property type="match status" value="1"/>
</dbReference>
<name>A0A9E7ZIV1_9HYPH</name>
<protein>
    <submittedName>
        <fullName evidence="7">Helix-turn-helix domain-containing protein</fullName>
    </submittedName>
</protein>
<keyword evidence="1" id="KW-0805">Transcription regulation</keyword>
<reference evidence="7" key="1">
    <citation type="submission" date="2022-08" db="EMBL/GenBank/DDBJ databases">
        <title>Complete Genome Sequences of 2 Bosea sp. soil isolates.</title>
        <authorList>
            <person name="Alvarez Arevalo M."/>
            <person name="Sterndorff E.B."/>
            <person name="Faurdal D."/>
            <person name="Joergensen T.S."/>
            <person name="Weber T."/>
        </authorList>
    </citation>
    <scope>NUCLEOTIDE SEQUENCE</scope>
    <source>
        <strain evidence="7">NBC_00436</strain>
    </source>
</reference>
<keyword evidence="2" id="KW-0238">DNA-binding</keyword>
<evidence type="ECO:0000256" key="4">
    <source>
        <dbReference type="SAM" id="MobiDB-lite"/>
    </source>
</evidence>
<feature type="compositionally biased region" description="Basic and acidic residues" evidence="4">
    <location>
        <begin position="260"/>
        <end position="270"/>
    </location>
</feature>
<dbReference type="InterPro" id="IPR036388">
    <property type="entry name" value="WH-like_DNA-bd_sf"/>
</dbReference>
<sequence>MSSLENALKILSLLNRDRPVLRVGEVCRELDMPKSSVSRLLKTLSDYGLVEREARDLGYVAGRRALTLADLHLANRSLLELIDAALDSLVSEFKFVGYAAVLSGSDITILRVKNGTHPLRLVHEVGRQMPALPTTVGVALLARETDAAVGAILADELKAAADRRQILDSISAARKTGSVSFVRPGISALGVAIHDPSRNEKIAFSICYPANAVGEQLFARMQERICQEAHRIGTRVGDPYWSSRNADSAGAPAAPPSKSPAKEPAEMAGL</sequence>
<dbReference type="InterPro" id="IPR050707">
    <property type="entry name" value="HTH_MetabolicPath_Reg"/>
</dbReference>
<dbReference type="PROSITE" id="PS51077">
    <property type="entry name" value="HTH_ICLR"/>
    <property type="match status" value="1"/>
</dbReference>
<evidence type="ECO:0000256" key="2">
    <source>
        <dbReference type="ARBA" id="ARBA00023125"/>
    </source>
</evidence>
<dbReference type="InterPro" id="IPR029016">
    <property type="entry name" value="GAF-like_dom_sf"/>
</dbReference>
<dbReference type="Pfam" id="PF09339">
    <property type="entry name" value="HTH_IclR"/>
    <property type="match status" value="1"/>
</dbReference>
<dbReference type="InterPro" id="IPR014757">
    <property type="entry name" value="Tscrpt_reg_IclR_C"/>
</dbReference>
<dbReference type="SUPFAM" id="SSF46785">
    <property type="entry name" value="Winged helix' DNA-binding domain"/>
    <property type="match status" value="1"/>
</dbReference>
<dbReference type="InterPro" id="IPR036390">
    <property type="entry name" value="WH_DNA-bd_sf"/>
</dbReference>
<evidence type="ECO:0000256" key="3">
    <source>
        <dbReference type="ARBA" id="ARBA00023163"/>
    </source>
</evidence>
<dbReference type="InterPro" id="IPR011991">
    <property type="entry name" value="ArsR-like_HTH"/>
</dbReference>
<feature type="region of interest" description="Disordered" evidence="4">
    <location>
        <begin position="238"/>
        <end position="270"/>
    </location>
</feature>
<feature type="domain" description="HTH iclR-type" evidence="5">
    <location>
        <begin position="1"/>
        <end position="63"/>
    </location>
</feature>
<dbReference type="Gene3D" id="1.10.10.10">
    <property type="entry name" value="Winged helix-like DNA-binding domain superfamily/Winged helix DNA-binding domain"/>
    <property type="match status" value="1"/>
</dbReference>